<feature type="compositionally biased region" description="Basic and acidic residues" evidence="1">
    <location>
        <begin position="51"/>
        <end position="70"/>
    </location>
</feature>
<accession>A0A4S4LR13</accession>
<name>A0A4S4LR13_9AGAM</name>
<reference evidence="2 3" key="1">
    <citation type="submission" date="2019-02" db="EMBL/GenBank/DDBJ databases">
        <title>Genome sequencing of the rare red list fungi Bondarzewia mesenterica.</title>
        <authorList>
            <person name="Buettner E."/>
            <person name="Kellner H."/>
        </authorList>
    </citation>
    <scope>NUCLEOTIDE SEQUENCE [LARGE SCALE GENOMIC DNA]</scope>
    <source>
        <strain evidence="2 3">DSM 108281</strain>
    </source>
</reference>
<comment type="caution">
    <text evidence="2">The sequence shown here is derived from an EMBL/GenBank/DDBJ whole genome shotgun (WGS) entry which is preliminary data.</text>
</comment>
<gene>
    <name evidence="2" type="ORF">EW146_g5585</name>
</gene>
<evidence type="ECO:0000313" key="3">
    <source>
        <dbReference type="Proteomes" id="UP000310158"/>
    </source>
</evidence>
<organism evidence="2 3">
    <name type="scientific">Bondarzewia mesenterica</name>
    <dbReference type="NCBI Taxonomy" id="1095465"/>
    <lineage>
        <taxon>Eukaryota</taxon>
        <taxon>Fungi</taxon>
        <taxon>Dikarya</taxon>
        <taxon>Basidiomycota</taxon>
        <taxon>Agaricomycotina</taxon>
        <taxon>Agaricomycetes</taxon>
        <taxon>Russulales</taxon>
        <taxon>Bondarzewiaceae</taxon>
        <taxon>Bondarzewia</taxon>
    </lineage>
</organism>
<protein>
    <submittedName>
        <fullName evidence="2">Uncharacterized protein</fullName>
    </submittedName>
</protein>
<sequence>MIHQSEAGARLLLLTELRYSTSHKVLSEFQSLWNTAESLPWPTSKATPIDGDDKIRDSVDHMSDSGREQGSDSAMPQRAAETRREIDQMPVPHRRFTLSALAPSDRDAISGAVWEHHTVVREHFGPPTSREGSWEAKNIHPEIEESAYSVEPGWQLLP</sequence>
<evidence type="ECO:0000313" key="2">
    <source>
        <dbReference type="EMBL" id="THH14806.1"/>
    </source>
</evidence>
<evidence type="ECO:0000256" key="1">
    <source>
        <dbReference type="SAM" id="MobiDB-lite"/>
    </source>
</evidence>
<feature type="region of interest" description="Disordered" evidence="1">
    <location>
        <begin position="41"/>
        <end position="92"/>
    </location>
</feature>
<keyword evidence="3" id="KW-1185">Reference proteome</keyword>
<proteinExistence type="predicted"/>
<dbReference type="Proteomes" id="UP000310158">
    <property type="component" value="Unassembled WGS sequence"/>
</dbReference>
<dbReference type="EMBL" id="SGPL01000249">
    <property type="protein sequence ID" value="THH14806.1"/>
    <property type="molecule type" value="Genomic_DNA"/>
</dbReference>
<dbReference type="AlphaFoldDB" id="A0A4S4LR13"/>